<organism evidence="2 3">
    <name type="scientific">Mangrovactinospora gilvigrisea</name>
    <dbReference type="NCBI Taxonomy" id="1428644"/>
    <lineage>
        <taxon>Bacteria</taxon>
        <taxon>Bacillati</taxon>
        <taxon>Actinomycetota</taxon>
        <taxon>Actinomycetes</taxon>
        <taxon>Kitasatosporales</taxon>
        <taxon>Streptomycetaceae</taxon>
        <taxon>Mangrovactinospora</taxon>
    </lineage>
</organism>
<reference evidence="2 3" key="1">
    <citation type="submission" date="2016-10" db="EMBL/GenBank/DDBJ databases">
        <title>Genome sequence of Streptomyces gilvigriseus MUSC 26.</title>
        <authorList>
            <person name="Lee L.-H."/>
            <person name="Ser H.-L."/>
        </authorList>
    </citation>
    <scope>NUCLEOTIDE SEQUENCE [LARGE SCALE GENOMIC DNA]</scope>
    <source>
        <strain evidence="2 3">MUSC 26</strain>
    </source>
</reference>
<evidence type="ECO:0000313" key="3">
    <source>
        <dbReference type="Proteomes" id="UP000243342"/>
    </source>
</evidence>
<keyword evidence="3" id="KW-1185">Reference proteome</keyword>
<dbReference type="InterPro" id="IPR036188">
    <property type="entry name" value="FAD/NAD-bd_sf"/>
</dbReference>
<dbReference type="GO" id="GO:0004497">
    <property type="term" value="F:monooxygenase activity"/>
    <property type="evidence" value="ECO:0007669"/>
    <property type="project" value="TreeGrafter"/>
</dbReference>
<name>A0A1J7C3P1_9ACTN</name>
<dbReference type="PRINTS" id="PR00469">
    <property type="entry name" value="PNDRDTASEII"/>
</dbReference>
<dbReference type="SUPFAM" id="SSF51905">
    <property type="entry name" value="FAD/NAD(P)-binding domain"/>
    <property type="match status" value="2"/>
</dbReference>
<dbReference type="Gene3D" id="3.50.50.60">
    <property type="entry name" value="FAD/NAD(P)-binding domain"/>
    <property type="match status" value="1"/>
</dbReference>
<dbReference type="InterPro" id="IPR050982">
    <property type="entry name" value="Auxin_biosynth/cation_transpt"/>
</dbReference>
<dbReference type="GO" id="GO:0050660">
    <property type="term" value="F:flavin adenine dinucleotide binding"/>
    <property type="evidence" value="ECO:0007669"/>
    <property type="project" value="TreeGrafter"/>
</dbReference>
<dbReference type="PANTHER" id="PTHR43539">
    <property type="entry name" value="FLAVIN-BINDING MONOOXYGENASE-LIKE PROTEIN (AFU_ORTHOLOGUE AFUA_4G09220)"/>
    <property type="match status" value="1"/>
</dbReference>
<dbReference type="STRING" id="1428644.BIV57_17730"/>
<dbReference type="EMBL" id="MLCF01000110">
    <property type="protein sequence ID" value="OIV36168.1"/>
    <property type="molecule type" value="Genomic_DNA"/>
</dbReference>
<dbReference type="Proteomes" id="UP000243342">
    <property type="component" value="Unassembled WGS sequence"/>
</dbReference>
<keyword evidence="1" id="KW-0560">Oxidoreductase</keyword>
<dbReference type="OrthoDB" id="178899at2"/>
<proteinExistence type="predicted"/>
<sequence>MGTRHADVDAVLIGAGQAGLSTAYWLRRYGVPFVQLDGDKAAGGAWQHRWRSLRLDLAHGVADLPGLPMEPSEADLARPAREVVSEYYARYEREFALGVVRPVRVAAVRDAADGATGAGDRTGPLVVEAADGRSWTARAVVNATGTWTRPFVPYYPGADVFRGRQLHVARYQDAEEFRGLRVLVVGGGNSAAQLLAEIAPVAAGTVWATRRPPVFRESEFTQEAGREAVAEVERRVRAGLPPESVVSVTGVAMTPAVRAAREAGAMVRRPMFSRFTEGGAVWDADGSFEAVDAVLWATGFRAALDHLAPLGLRGAGGGIRMRDWVRVADEPRVMLVGYGPSASTIGASRAGRLAARAVRGLPPLLPPAASGGTPSGTPPGR</sequence>
<accession>A0A1J7C3P1</accession>
<dbReference type="PRINTS" id="PR00368">
    <property type="entry name" value="FADPNR"/>
</dbReference>
<protein>
    <submittedName>
        <fullName evidence="2">Pyridine nucleotide-disulfide oxidoreductase</fullName>
    </submittedName>
</protein>
<evidence type="ECO:0000313" key="2">
    <source>
        <dbReference type="EMBL" id="OIV36168.1"/>
    </source>
</evidence>
<comment type="caution">
    <text evidence="2">The sequence shown here is derived from an EMBL/GenBank/DDBJ whole genome shotgun (WGS) entry which is preliminary data.</text>
</comment>
<dbReference type="PANTHER" id="PTHR43539:SF78">
    <property type="entry name" value="FLAVIN-CONTAINING MONOOXYGENASE"/>
    <property type="match status" value="1"/>
</dbReference>
<dbReference type="AlphaFoldDB" id="A0A1J7C3P1"/>
<evidence type="ECO:0000256" key="1">
    <source>
        <dbReference type="ARBA" id="ARBA00023002"/>
    </source>
</evidence>
<dbReference type="Pfam" id="PF13738">
    <property type="entry name" value="Pyr_redox_3"/>
    <property type="match status" value="1"/>
</dbReference>
<dbReference type="RefSeq" id="WP_071657875.1">
    <property type="nucleotide sequence ID" value="NZ_MLCF01000110.1"/>
</dbReference>
<gene>
    <name evidence="2" type="ORF">BIV57_17730</name>
</gene>